<sequence length="298" mass="34234">MNNLVLPQNLNKYNITKIVTNFNRLLALSDNRTLTVDMRNIEFAEPSGVISLYNMLTFATKRKDANIKWLICEESSLNKRQRQAMLYLVDCGFFKVFDKLVYKEPELRPTTFEIKFINTEQIAQWKVTDFKNWLQKQTGRTNEFSSICVAVDEIFNNIADHSKESKGCIFGQYYPKNKEIVIAVSDFGIGIPQSIKRKFKKDEPDNKLIEFALQEGVSAETIPQNRGAGLSNIVNTLTTNKVGNFTIISNCGIVSVSDNKITQSYSSEESYPGTFFEIRIDVSNDNLYDLEEEEEFEW</sequence>
<dbReference type="GO" id="GO:0016301">
    <property type="term" value="F:kinase activity"/>
    <property type="evidence" value="ECO:0007669"/>
    <property type="project" value="UniProtKB-KW"/>
</dbReference>
<evidence type="ECO:0000313" key="2">
    <source>
        <dbReference type="EMBL" id="MDK6898552.1"/>
    </source>
</evidence>
<dbReference type="KEGG" id="sagg:EN73_03550"/>
<dbReference type="AlphaFoldDB" id="A0AAW3HUD6"/>
<dbReference type="EMBL" id="LCVB01000009">
    <property type="protein sequence ID" value="KLJ31481.1"/>
    <property type="molecule type" value="Genomic_DNA"/>
</dbReference>
<comment type="caution">
    <text evidence="1">The sequence shown here is derived from an EMBL/GenBank/DDBJ whole genome shotgun (WGS) entry which is preliminary data.</text>
</comment>
<dbReference type="Proteomes" id="UP001230629">
    <property type="component" value="Unassembled WGS sequence"/>
</dbReference>
<proteinExistence type="predicted"/>
<reference evidence="2" key="2">
    <citation type="submission" date="2023-05" db="EMBL/GenBank/DDBJ databases">
        <title>Cataloging the Phylogenetic Diversity of Human Bladder Bacteria.</title>
        <authorList>
            <person name="Du J."/>
        </authorList>
    </citation>
    <scope>NUCLEOTIDE SEQUENCE</scope>
    <source>
        <strain evidence="2">UMB8703</strain>
    </source>
</reference>
<accession>A0AAW3HUD6</accession>
<keyword evidence="1" id="KW-0808">Transferase</keyword>
<dbReference type="Gene3D" id="3.30.565.10">
    <property type="entry name" value="Histidine kinase-like ATPase, C-terminal domain"/>
    <property type="match status" value="1"/>
</dbReference>
<evidence type="ECO:0000313" key="1">
    <source>
        <dbReference type="EMBL" id="KLJ31481.1"/>
    </source>
</evidence>
<name>A0AAW3HUD6_STRAG</name>
<evidence type="ECO:0000313" key="3">
    <source>
        <dbReference type="Proteomes" id="UP000035174"/>
    </source>
</evidence>
<organism evidence="1 3">
    <name type="scientific">Streptococcus agalactiae</name>
    <dbReference type="NCBI Taxonomy" id="1311"/>
    <lineage>
        <taxon>Bacteria</taxon>
        <taxon>Bacillati</taxon>
        <taxon>Bacillota</taxon>
        <taxon>Bacilli</taxon>
        <taxon>Lactobacillales</taxon>
        <taxon>Streptococcaceae</taxon>
        <taxon>Streptococcus</taxon>
    </lineage>
</organism>
<dbReference type="RefSeq" id="WP_001061853.1">
    <property type="nucleotide sequence ID" value="NZ_AP020310.1"/>
</dbReference>
<reference evidence="1 3" key="1">
    <citation type="journal article" date="2015" name="PLoS ONE">
        <title>Genomic analysis reveals the molecular basis for capsule loss in the group B streptococcus population.</title>
        <authorList>
            <consortium name="DEVANI Consortium"/>
            <person name="Rosini R."/>
            <person name="Campisi E."/>
            <person name="De Chiara M."/>
            <person name="Tettelin H."/>
            <person name="Rinaudo D."/>
            <person name="Toniolo C."/>
            <person name="Metruccio M."/>
            <person name="Guidotti S."/>
            <person name="Sorensen U.B."/>
            <person name="Kilian M."/>
            <person name="Ramirez M."/>
            <person name="Janulczyk R."/>
            <person name="Donati C."/>
            <person name="Grandi G."/>
            <person name="Margarit I."/>
        </authorList>
    </citation>
    <scope>NUCLEOTIDE SEQUENCE [LARGE SCALE GENOMIC DNA]</scope>
    <source>
        <strain evidence="1 3">ES-PW-063</strain>
    </source>
</reference>
<gene>
    <name evidence="2" type="ORF">QP229_00860</name>
    <name evidence="1" type="ORF">WA45_00795</name>
</gene>
<protein>
    <submittedName>
        <fullName evidence="1 2">Histidine kinase</fullName>
    </submittedName>
</protein>
<dbReference type="EMBL" id="JASOIH010000001">
    <property type="protein sequence ID" value="MDK6898552.1"/>
    <property type="molecule type" value="Genomic_DNA"/>
</dbReference>
<keyword evidence="1" id="KW-0418">Kinase</keyword>
<dbReference type="SUPFAM" id="SSF55874">
    <property type="entry name" value="ATPase domain of HSP90 chaperone/DNA topoisomerase II/histidine kinase"/>
    <property type="match status" value="1"/>
</dbReference>
<dbReference type="InterPro" id="IPR036890">
    <property type="entry name" value="HATPase_C_sf"/>
</dbReference>
<dbReference type="KEGG" id="sage:EN72_03445"/>
<dbReference type="Proteomes" id="UP000035174">
    <property type="component" value="Unassembled WGS sequence"/>
</dbReference>